<dbReference type="EMBL" id="HBGA01102051">
    <property type="protein sequence ID" value="CAD9026868.1"/>
    <property type="molecule type" value="Transcribed_RNA"/>
</dbReference>
<evidence type="ECO:0000256" key="1">
    <source>
        <dbReference type="SAM" id="Coils"/>
    </source>
</evidence>
<proteinExistence type="predicted"/>
<protein>
    <submittedName>
        <fullName evidence="3">Uncharacterized protein</fullName>
    </submittedName>
</protein>
<accession>A0A7S1IY61</accession>
<evidence type="ECO:0000313" key="3">
    <source>
        <dbReference type="EMBL" id="CAD9026868.1"/>
    </source>
</evidence>
<dbReference type="AlphaFoldDB" id="A0A7S1IY61"/>
<gene>
    <name evidence="3" type="ORF">EGYM00392_LOCUS37998</name>
</gene>
<keyword evidence="1" id="KW-0175">Coiled coil</keyword>
<feature type="coiled-coil region" evidence="1">
    <location>
        <begin position="64"/>
        <end position="98"/>
    </location>
</feature>
<organism evidence="3">
    <name type="scientific">Eutreptiella gymnastica</name>
    <dbReference type="NCBI Taxonomy" id="73025"/>
    <lineage>
        <taxon>Eukaryota</taxon>
        <taxon>Discoba</taxon>
        <taxon>Euglenozoa</taxon>
        <taxon>Euglenida</taxon>
        <taxon>Spirocuta</taxon>
        <taxon>Euglenophyceae</taxon>
        <taxon>Eutreptiales</taxon>
        <taxon>Eutreptiaceae</taxon>
        <taxon>Eutreptiella</taxon>
    </lineage>
</organism>
<evidence type="ECO:0000256" key="2">
    <source>
        <dbReference type="SAM" id="MobiDB-lite"/>
    </source>
</evidence>
<reference evidence="3" key="1">
    <citation type="submission" date="2021-01" db="EMBL/GenBank/DDBJ databases">
        <authorList>
            <person name="Corre E."/>
            <person name="Pelletier E."/>
            <person name="Niang G."/>
            <person name="Scheremetjew M."/>
            <person name="Finn R."/>
            <person name="Kale V."/>
            <person name="Holt S."/>
            <person name="Cochrane G."/>
            <person name="Meng A."/>
            <person name="Brown T."/>
            <person name="Cohen L."/>
        </authorList>
    </citation>
    <scope>NUCLEOTIDE SEQUENCE</scope>
    <source>
        <strain evidence="3">NIES-381</strain>
    </source>
</reference>
<sequence>MSERPGPSAQVLLDGLQRAMAAAFQEAAAMCAAAPGPSPPGLASSSGAASSPSRPRSRTPSTVSGKLEQLVVALQQELQEVKAQLQEQKKLVRELTAGGVAAKEKKQASLQAPAARKSGQAAGKVLPTKQGQGR</sequence>
<name>A0A7S1IY61_9EUGL</name>
<feature type="region of interest" description="Disordered" evidence="2">
    <location>
        <begin position="31"/>
        <end position="64"/>
    </location>
</feature>
<feature type="region of interest" description="Disordered" evidence="2">
    <location>
        <begin position="98"/>
        <end position="134"/>
    </location>
</feature>